<evidence type="ECO:0000313" key="3">
    <source>
        <dbReference type="Proteomes" id="UP000319771"/>
    </source>
</evidence>
<proteinExistence type="predicted"/>
<dbReference type="AlphaFoldDB" id="A0A538U0F8"/>
<sequence>MERAGPWLAIPWDPAVIYHVFANRKNIGDWLCARAMQSLLDQPVVELMCDEPFVADTLARLSAAGPEDLVLIGGGGLLMDYFQPFWVGFEPLSRRLPFCLWGVGCCDMKRVDSAVDADLIARIVRRSRLCVVRDQLTRESLRGCDIPEPVRCPSITAVTARPLGHGVLHVDCLDNVGEPVYETMNAVASGFAADTGRPFQRINNRIKKADEQALMAMLDDYAQADVILTGRLHGCIIGLAMGRRVLAVSGDWKIESFMRAAGLQDWVLGLPEAHLIAGRLRALDRQRTPVAFLEAAREANRAVAQTVRDLAGAPRTATRRA</sequence>
<comment type="caution">
    <text evidence="2">The sequence shown here is derived from an EMBL/GenBank/DDBJ whole genome shotgun (WGS) entry which is preliminary data.</text>
</comment>
<reference evidence="2 3" key="1">
    <citation type="journal article" date="2019" name="Nat. Microbiol.">
        <title>Mediterranean grassland soil C-N compound turnover is dependent on rainfall and depth, and is mediated by genomically divergent microorganisms.</title>
        <authorList>
            <person name="Diamond S."/>
            <person name="Andeer P.F."/>
            <person name="Li Z."/>
            <person name="Crits-Christoph A."/>
            <person name="Burstein D."/>
            <person name="Anantharaman K."/>
            <person name="Lane K.R."/>
            <person name="Thomas B.C."/>
            <person name="Pan C."/>
            <person name="Northen T.R."/>
            <person name="Banfield J.F."/>
        </authorList>
    </citation>
    <scope>NUCLEOTIDE SEQUENCE [LARGE SCALE GENOMIC DNA]</scope>
    <source>
        <strain evidence="2">WS_11</strain>
    </source>
</reference>
<gene>
    <name evidence="2" type="ORF">E6K81_15165</name>
</gene>
<dbReference type="EMBL" id="VBPB01000319">
    <property type="protein sequence ID" value="TMQ69343.1"/>
    <property type="molecule type" value="Genomic_DNA"/>
</dbReference>
<protein>
    <recommendedName>
        <fullName evidence="1">Polysaccharide pyruvyl transferase domain-containing protein</fullName>
    </recommendedName>
</protein>
<name>A0A538U0F8_UNCEI</name>
<dbReference type="Pfam" id="PF04230">
    <property type="entry name" value="PS_pyruv_trans"/>
    <property type="match status" value="1"/>
</dbReference>
<feature type="domain" description="Polysaccharide pyruvyl transferase" evidence="1">
    <location>
        <begin position="26"/>
        <end position="249"/>
    </location>
</feature>
<dbReference type="Proteomes" id="UP000319771">
    <property type="component" value="Unassembled WGS sequence"/>
</dbReference>
<evidence type="ECO:0000313" key="2">
    <source>
        <dbReference type="EMBL" id="TMQ69343.1"/>
    </source>
</evidence>
<dbReference type="InterPro" id="IPR007345">
    <property type="entry name" value="Polysacch_pyruvyl_Trfase"/>
</dbReference>
<organism evidence="2 3">
    <name type="scientific">Eiseniibacteriota bacterium</name>
    <dbReference type="NCBI Taxonomy" id="2212470"/>
    <lineage>
        <taxon>Bacteria</taxon>
        <taxon>Candidatus Eiseniibacteriota</taxon>
    </lineage>
</organism>
<evidence type="ECO:0000259" key="1">
    <source>
        <dbReference type="Pfam" id="PF04230"/>
    </source>
</evidence>
<accession>A0A538U0F8</accession>